<dbReference type="GO" id="GO:0005654">
    <property type="term" value="C:nucleoplasm"/>
    <property type="evidence" value="ECO:0007669"/>
    <property type="project" value="UniProtKB-SubCell"/>
</dbReference>
<feature type="transmembrane region" description="Helical" evidence="9">
    <location>
        <begin position="632"/>
        <end position="656"/>
    </location>
</feature>
<feature type="compositionally biased region" description="Low complexity" evidence="8">
    <location>
        <begin position="74"/>
        <end position="83"/>
    </location>
</feature>
<evidence type="ECO:0000256" key="5">
    <source>
        <dbReference type="ARBA" id="ARBA00022517"/>
    </source>
</evidence>
<dbReference type="PANTHER" id="PTHR14211">
    <property type="entry name" value="GLIOMA SUPPRESSOR CANDIDATE REGION GENE 2"/>
    <property type="match status" value="1"/>
</dbReference>
<evidence type="ECO:0000313" key="12">
    <source>
        <dbReference type="EMBL" id="SAM00482.1"/>
    </source>
</evidence>
<dbReference type="Gene3D" id="4.10.60.10">
    <property type="entry name" value="Zinc finger, CCHC-type"/>
    <property type="match status" value="1"/>
</dbReference>
<feature type="region of interest" description="Disordered" evidence="8">
    <location>
        <begin position="1"/>
        <end position="44"/>
    </location>
</feature>
<feature type="compositionally biased region" description="Acidic residues" evidence="8">
    <location>
        <begin position="918"/>
        <end position="928"/>
    </location>
</feature>
<reference evidence="12" key="1">
    <citation type="submission" date="2016-04" db="EMBL/GenBank/DDBJ databases">
        <authorList>
            <person name="Evans L.H."/>
            <person name="Alamgir A."/>
            <person name="Owens N."/>
            <person name="Weber N.D."/>
            <person name="Virtaneva K."/>
            <person name="Barbian K."/>
            <person name="Babar A."/>
            <person name="Rosenke K."/>
        </authorList>
    </citation>
    <scope>NUCLEOTIDE SEQUENCE [LARGE SCALE GENOMIC DNA]</scope>
    <source>
        <strain evidence="12">CBS 101.48</strain>
    </source>
</reference>
<accession>A0A163JMX1</accession>
<evidence type="ECO:0000256" key="2">
    <source>
        <dbReference type="ARBA" id="ARBA00004642"/>
    </source>
</evidence>
<keyword evidence="9" id="KW-0472">Membrane</keyword>
<comment type="subcellular location">
    <subcellularLocation>
        <location evidence="1">Nucleus</location>
        <location evidence="1">Nucleolus</location>
    </subcellularLocation>
    <subcellularLocation>
        <location evidence="2">Nucleus</location>
        <location evidence="2">Nucleoplasm</location>
    </subcellularLocation>
</comment>
<feature type="compositionally biased region" description="Basic and acidic residues" evidence="8">
    <location>
        <begin position="929"/>
        <end position="939"/>
    </location>
</feature>
<dbReference type="Gene3D" id="3.30.40.10">
    <property type="entry name" value="Zinc/RING finger domain, C3HC4 (zinc finger)"/>
    <property type="match status" value="1"/>
</dbReference>
<dbReference type="GO" id="GO:0006364">
    <property type="term" value="P:rRNA processing"/>
    <property type="evidence" value="ECO:0007669"/>
    <property type="project" value="TreeGrafter"/>
</dbReference>
<comment type="similarity">
    <text evidence="3">Belongs to the NOP53 family.</text>
</comment>
<name>A0A163JMX1_ABSGL</name>
<feature type="domain" description="CCHC-type" evidence="11">
    <location>
        <begin position="101"/>
        <end position="116"/>
    </location>
</feature>
<organism evidence="12">
    <name type="scientific">Absidia glauca</name>
    <name type="common">Pin mould</name>
    <dbReference type="NCBI Taxonomy" id="4829"/>
    <lineage>
        <taxon>Eukaryota</taxon>
        <taxon>Fungi</taxon>
        <taxon>Fungi incertae sedis</taxon>
        <taxon>Mucoromycota</taxon>
        <taxon>Mucoromycotina</taxon>
        <taxon>Mucoromycetes</taxon>
        <taxon>Mucorales</taxon>
        <taxon>Cunninghamellaceae</taxon>
        <taxon>Absidia</taxon>
    </lineage>
</organism>
<dbReference type="EMBL" id="LT553219">
    <property type="protein sequence ID" value="SAM00482.1"/>
    <property type="molecule type" value="Genomic_DNA"/>
</dbReference>
<feature type="region of interest" description="Disordered" evidence="8">
    <location>
        <begin position="792"/>
        <end position="824"/>
    </location>
</feature>
<dbReference type="Proteomes" id="UP000078561">
    <property type="component" value="Unassembled WGS sequence"/>
</dbReference>
<feature type="region of interest" description="Disordered" evidence="8">
    <location>
        <begin position="65"/>
        <end position="95"/>
    </location>
</feature>
<feature type="compositionally biased region" description="Low complexity" evidence="8">
    <location>
        <begin position="228"/>
        <end position="241"/>
    </location>
</feature>
<dbReference type="InParanoid" id="A0A163JMX1"/>
<dbReference type="InterPro" id="IPR001878">
    <property type="entry name" value="Znf_CCHC"/>
</dbReference>
<dbReference type="Pfam" id="PF13923">
    <property type="entry name" value="zf-C3HC4_2"/>
    <property type="match status" value="1"/>
</dbReference>
<evidence type="ECO:0000259" key="10">
    <source>
        <dbReference type="PROSITE" id="PS50089"/>
    </source>
</evidence>
<dbReference type="SMART" id="SM00343">
    <property type="entry name" value="ZnF_C2HC"/>
    <property type="match status" value="1"/>
</dbReference>
<protein>
    <recommendedName>
        <fullName evidence="4">Ribosome biogenesis protein NOP53</fullName>
    </recommendedName>
</protein>
<feature type="domain" description="RING-type" evidence="10">
    <location>
        <begin position="152"/>
        <end position="190"/>
    </location>
</feature>
<dbReference type="Pfam" id="PF07767">
    <property type="entry name" value="Nop53"/>
    <property type="match status" value="1"/>
</dbReference>
<dbReference type="GO" id="GO:0008270">
    <property type="term" value="F:zinc ion binding"/>
    <property type="evidence" value="ECO:0007669"/>
    <property type="project" value="UniProtKB-KW"/>
</dbReference>
<dbReference type="InterPro" id="IPR013083">
    <property type="entry name" value="Znf_RING/FYVE/PHD"/>
</dbReference>
<feature type="compositionally biased region" description="Polar residues" evidence="8">
    <location>
        <begin position="248"/>
        <end position="261"/>
    </location>
</feature>
<dbReference type="SUPFAM" id="SSF57850">
    <property type="entry name" value="RING/U-box"/>
    <property type="match status" value="1"/>
</dbReference>
<feature type="compositionally biased region" description="Basic residues" evidence="8">
    <location>
        <begin position="792"/>
        <end position="801"/>
    </location>
</feature>
<feature type="region of interest" description="Disordered" evidence="8">
    <location>
        <begin position="901"/>
        <end position="954"/>
    </location>
</feature>
<keyword evidence="7" id="KW-0862">Zinc</keyword>
<dbReference type="GO" id="GO:0008097">
    <property type="term" value="F:5S rRNA binding"/>
    <property type="evidence" value="ECO:0007669"/>
    <property type="project" value="TreeGrafter"/>
</dbReference>
<keyword evidence="9" id="KW-0812">Transmembrane</keyword>
<dbReference type="GO" id="GO:0005730">
    <property type="term" value="C:nucleolus"/>
    <property type="evidence" value="ECO:0007669"/>
    <property type="project" value="UniProtKB-SubCell"/>
</dbReference>
<dbReference type="SUPFAM" id="SSF57756">
    <property type="entry name" value="Retrovirus zinc finger-like domains"/>
    <property type="match status" value="1"/>
</dbReference>
<keyword evidence="7" id="KW-0479">Metal-binding</keyword>
<dbReference type="InterPro" id="IPR001841">
    <property type="entry name" value="Znf_RING"/>
</dbReference>
<keyword evidence="13" id="KW-1185">Reference proteome</keyword>
<dbReference type="OrthoDB" id="5072at2759"/>
<keyword evidence="5" id="KW-0690">Ribosome biogenesis</keyword>
<feature type="region of interest" description="Disordered" evidence="8">
    <location>
        <begin position="380"/>
        <end position="460"/>
    </location>
</feature>
<feature type="region of interest" description="Disordered" evidence="8">
    <location>
        <begin position="219"/>
        <end position="300"/>
    </location>
</feature>
<feature type="compositionally biased region" description="Polar residues" evidence="8">
    <location>
        <begin position="426"/>
        <end position="436"/>
    </location>
</feature>
<evidence type="ECO:0000256" key="3">
    <source>
        <dbReference type="ARBA" id="ARBA00008838"/>
    </source>
</evidence>
<sequence>MDAEEGPSTPTHDQSKQRPTQGDGRSSQAFRQPNQNFPGNNAMFDPMMAMNMGIMNPIQFQLMMQQAGMSRSGQQQQPHQQQQRPANHPSESQPPPSGYVCYKCGQAGHWIYYCPNVPKGQYVPRHTNALSSSIAPPPPLSEADTIPEELVCTVCKDLFREPSISLCCGKSFCNECITKALNKDQQCPHCAKDAASIQVVPNKTLRKIVDAFLDERRANKEMKHKQQQQRQQQQQQQQQEQQQERPDSSNPTDWTDPSQSNEADRDTTPDDPSRSSNRHMHQKNKQPFDSTDSSREDVNSERKYNTTGMDAMGSEFNNLPPMQPFMANPAMFMGGGNGAMAPPFGLPDMSWMFGGNGTAGGMGAFPPVNGMPTMPPPLFFGSNGGAPIHYPGGFSNKPRTTGGRSTNTQQQKQQPSDRRQNDSDTFDPSSSHNDNNTESKTTTTTTATSDSRSSHRHSYDSTDIDLLPLDRATTIIISGSPENDLALGLAALAIPAVDGAIAVPPVIGNLAGPVAHLLHDVKRTMAMISLIMEKATTTTTTTMTMKTTITITADIETAAIDQDQDLPAAAATDLPVDTGPLQDAAIQTTVTGKAIDIGILVGIDLTETIKNKGHVRFRVHNRNAICGRGLKMIVWVAFWAGYQVGLFTFLNFFNLFSLLSTFRSMVDTVTDSASKKAQPSRKGKKAWRKNVDVTELESGLETLRSEERVRGTIDELPEEDHFTLDVSGDIEVKKQLKKERPLRVDQILSQRSAVPPLAGRHVHALVQPVFGQPSKHQEKKVNQLAKRKLKETPKPKVKRAKKTYDMWDESEETSPRDDYLASTKPSKVKAPITMARIPKVMLHKPAVEVPHGGASYNPTQEEHEALLQKAADVEIAKYKAEKALDEQLSYRKELDALPHELQHLENQDTATITPPTTEDADNDDNDDANTEKTKTERKTKAQRKKEQRIKEEHTTWERKQLEKRLRQEIDNASLTAQELAERELLLDRLAKERIVTKDRKEKEGLSRIGHFHVQEMSMEVQLEDELSETLRQLKPEGSIFKDRFVSIQRRNIIEPRSPFKKPKRKHALKVYEKRSYKTFDMTEKKKEQYKEIQRRRIRSD</sequence>
<evidence type="ECO:0000256" key="6">
    <source>
        <dbReference type="ARBA" id="ARBA00023242"/>
    </source>
</evidence>
<dbReference type="STRING" id="4829.A0A163JMX1"/>
<evidence type="ECO:0000256" key="7">
    <source>
        <dbReference type="PROSITE-ProRule" id="PRU00047"/>
    </source>
</evidence>
<evidence type="ECO:0000256" key="8">
    <source>
        <dbReference type="SAM" id="MobiDB-lite"/>
    </source>
</evidence>
<evidence type="ECO:0000256" key="9">
    <source>
        <dbReference type="SAM" id="Phobius"/>
    </source>
</evidence>
<dbReference type="CDD" id="cd16620">
    <property type="entry name" value="vRING-HC-C4C4_RBBP6"/>
    <property type="match status" value="1"/>
</dbReference>
<gene>
    <name evidence="12" type="primary">ABSGL_06170.1 scaffold 7705</name>
</gene>
<evidence type="ECO:0000259" key="11">
    <source>
        <dbReference type="PROSITE" id="PS50158"/>
    </source>
</evidence>
<feature type="compositionally biased region" description="Polar residues" evidence="8">
    <location>
        <begin position="397"/>
        <end position="408"/>
    </location>
</feature>
<keyword evidence="7" id="KW-0863">Zinc-finger</keyword>
<feature type="compositionally biased region" description="Polar residues" evidence="8">
    <location>
        <begin position="8"/>
        <end position="39"/>
    </location>
</feature>
<proteinExistence type="inferred from homology"/>
<evidence type="ECO:0000256" key="4">
    <source>
        <dbReference type="ARBA" id="ARBA00018339"/>
    </source>
</evidence>
<feature type="compositionally biased region" description="Basic and acidic residues" evidence="8">
    <location>
        <begin position="262"/>
        <end position="273"/>
    </location>
</feature>
<feature type="compositionally biased region" description="Low complexity" evidence="8">
    <location>
        <begin position="438"/>
        <end position="451"/>
    </location>
</feature>
<evidence type="ECO:0000313" key="13">
    <source>
        <dbReference type="Proteomes" id="UP000078561"/>
    </source>
</evidence>
<evidence type="ECO:0000256" key="1">
    <source>
        <dbReference type="ARBA" id="ARBA00004604"/>
    </source>
</evidence>
<keyword evidence="9" id="KW-1133">Transmembrane helix</keyword>
<dbReference type="InterPro" id="IPR036875">
    <property type="entry name" value="Znf_CCHC_sf"/>
</dbReference>
<dbReference type="InterPro" id="IPR011687">
    <property type="entry name" value="Nop53/GLTSCR2"/>
</dbReference>
<dbReference type="AlphaFoldDB" id="A0A163JMX1"/>
<dbReference type="PROSITE" id="PS50089">
    <property type="entry name" value="ZF_RING_2"/>
    <property type="match status" value="1"/>
</dbReference>
<keyword evidence="6" id="KW-0539">Nucleus</keyword>
<dbReference type="PANTHER" id="PTHR14211:SF7">
    <property type="entry name" value="RIBOSOME BIOGENESIS PROTEIN NOP53"/>
    <property type="match status" value="1"/>
</dbReference>
<dbReference type="PROSITE" id="PS50158">
    <property type="entry name" value="ZF_CCHC"/>
    <property type="match status" value="1"/>
</dbReference>
<dbReference type="GO" id="GO:0000027">
    <property type="term" value="P:ribosomal large subunit assembly"/>
    <property type="evidence" value="ECO:0007669"/>
    <property type="project" value="TreeGrafter"/>
</dbReference>